<comment type="subcellular location">
    <subcellularLocation>
        <location evidence="8">Cytoplasm</location>
    </subcellularLocation>
</comment>
<evidence type="ECO:0000256" key="4">
    <source>
        <dbReference type="ARBA" id="ARBA00022679"/>
    </source>
</evidence>
<keyword evidence="11" id="KW-1185">Reference proteome</keyword>
<evidence type="ECO:0000256" key="5">
    <source>
        <dbReference type="ARBA" id="ARBA00022741"/>
    </source>
</evidence>
<comment type="pathway">
    <text evidence="8">Amino-acid biosynthesis; L-proline biosynthesis; L-glutamate 5-semialdehyde from L-glutamate: step 1/2.</text>
</comment>
<keyword evidence="2 8" id="KW-0028">Amino-acid biosynthesis</keyword>
<dbReference type="EC" id="2.7.2.11" evidence="8"/>
<dbReference type="PROSITE" id="PS00902">
    <property type="entry name" value="GLUTAMATE_5_KINASE"/>
    <property type="match status" value="1"/>
</dbReference>
<dbReference type="InterPro" id="IPR015947">
    <property type="entry name" value="PUA-like_sf"/>
</dbReference>
<evidence type="ECO:0000259" key="9">
    <source>
        <dbReference type="SMART" id="SM00359"/>
    </source>
</evidence>
<dbReference type="Gene3D" id="2.30.130.10">
    <property type="entry name" value="PUA domain"/>
    <property type="match status" value="1"/>
</dbReference>
<dbReference type="InterPro" id="IPR005715">
    <property type="entry name" value="Glu_5kinase/COase_Synthase"/>
</dbReference>
<dbReference type="HAMAP" id="MF_00456">
    <property type="entry name" value="ProB"/>
    <property type="match status" value="1"/>
</dbReference>
<feature type="binding site" evidence="8">
    <location>
        <position position="15"/>
    </location>
    <ligand>
        <name>ATP</name>
        <dbReference type="ChEBI" id="CHEBI:30616"/>
    </ligand>
</feature>
<proteinExistence type="inferred from homology"/>
<dbReference type="InterPro" id="IPR019797">
    <property type="entry name" value="Glutamate_5-kinase_CS"/>
</dbReference>
<reference evidence="11" key="1">
    <citation type="journal article" date="2019" name="Int. J. Syst. Evol. Microbiol.">
        <title>The Global Catalogue of Microorganisms (GCM) 10K type strain sequencing project: providing services to taxonomists for standard genome sequencing and annotation.</title>
        <authorList>
            <consortium name="The Broad Institute Genomics Platform"/>
            <consortium name="The Broad Institute Genome Sequencing Center for Infectious Disease"/>
            <person name="Wu L."/>
            <person name="Ma J."/>
        </authorList>
    </citation>
    <scope>NUCLEOTIDE SEQUENCE [LARGE SCALE GENOMIC DNA]</scope>
    <source>
        <strain evidence="11">JCM 17498</strain>
    </source>
</reference>
<comment type="function">
    <text evidence="8">Catalyzes the transfer of a phosphate group to glutamate to form L-glutamate 5-phosphate.</text>
</comment>
<dbReference type="Pfam" id="PF01472">
    <property type="entry name" value="PUA"/>
    <property type="match status" value="1"/>
</dbReference>
<feature type="binding site" evidence="8">
    <location>
        <begin position="175"/>
        <end position="176"/>
    </location>
    <ligand>
        <name>ATP</name>
        <dbReference type="ChEBI" id="CHEBI:30616"/>
    </ligand>
</feature>
<evidence type="ECO:0000256" key="1">
    <source>
        <dbReference type="ARBA" id="ARBA00022490"/>
    </source>
</evidence>
<feature type="domain" description="PUA" evidence="9">
    <location>
        <begin position="278"/>
        <end position="359"/>
    </location>
</feature>
<dbReference type="InterPro" id="IPR036974">
    <property type="entry name" value="PUA_sf"/>
</dbReference>
<dbReference type="InterPro" id="IPR036393">
    <property type="entry name" value="AceGlu_kinase-like_sf"/>
</dbReference>
<evidence type="ECO:0000256" key="8">
    <source>
        <dbReference type="HAMAP-Rule" id="MF_00456"/>
    </source>
</evidence>
<dbReference type="RefSeq" id="WP_344692379.1">
    <property type="nucleotide sequence ID" value="NZ_BAABBF010000002.1"/>
</dbReference>
<dbReference type="InterPro" id="IPR001048">
    <property type="entry name" value="Asp/Glu/Uridylate_kinase"/>
</dbReference>
<organism evidence="10 11">
    <name type="scientific">Sphingomonas cynarae</name>
    <dbReference type="NCBI Taxonomy" id="930197"/>
    <lineage>
        <taxon>Bacteria</taxon>
        <taxon>Pseudomonadati</taxon>
        <taxon>Pseudomonadota</taxon>
        <taxon>Alphaproteobacteria</taxon>
        <taxon>Sphingomonadales</taxon>
        <taxon>Sphingomonadaceae</taxon>
        <taxon>Sphingomonas</taxon>
    </lineage>
</organism>
<keyword evidence="7 8" id="KW-0067">ATP-binding</keyword>
<sequence length="367" mass="37301">MTLFAPATTTRLVVKVGSALLVDPDGGVRRDWLSTLVADIADRAVAGQQVVIVSSGAIALGARRLGLAKGGRASLEDAQAAAATGQIVLAQVWSELLGGHDIPAAQMLVTLGDLEDRRRYLNAAATLGRLAGLGVVPIINENDSVATEEIRFGDNDRLAARVAQAAGAHGVVLLSDVDGLYDANPAHDPAARHIPVIERVDAVAAMADARSASGMGSGGMVSKLAAARIAVGAGIPLAIASGRVDRPLSGERRHSLFVAERTAPARKAWLAGGLTAAGAIHVDAGAAAALAAGSSLLAAGATAITGEFLRGDLVTVEGPAGTVARGLSEYDAGEARRLLGRRSDEQAAILGYAPRAALVHRNHLALL</sequence>
<dbReference type="CDD" id="cd21157">
    <property type="entry name" value="PUA_G5K"/>
    <property type="match status" value="1"/>
</dbReference>
<dbReference type="SMART" id="SM00359">
    <property type="entry name" value="PUA"/>
    <property type="match status" value="1"/>
</dbReference>
<dbReference type="PANTHER" id="PTHR43654">
    <property type="entry name" value="GLUTAMATE 5-KINASE"/>
    <property type="match status" value="1"/>
</dbReference>
<dbReference type="Gene3D" id="3.40.1160.10">
    <property type="entry name" value="Acetylglutamate kinase-like"/>
    <property type="match status" value="2"/>
</dbReference>
<dbReference type="PIRSF" id="PIRSF000729">
    <property type="entry name" value="GK"/>
    <property type="match status" value="1"/>
</dbReference>
<dbReference type="SUPFAM" id="SSF88697">
    <property type="entry name" value="PUA domain-like"/>
    <property type="match status" value="1"/>
</dbReference>
<feature type="binding site" evidence="8">
    <location>
        <begin position="217"/>
        <end position="223"/>
    </location>
    <ligand>
        <name>ATP</name>
        <dbReference type="ChEBI" id="CHEBI:30616"/>
    </ligand>
</feature>
<keyword evidence="5 8" id="KW-0547">Nucleotide-binding</keyword>
<accession>A0ABP7DB38</accession>
<dbReference type="PROSITE" id="PS50890">
    <property type="entry name" value="PUA"/>
    <property type="match status" value="1"/>
</dbReference>
<dbReference type="PANTHER" id="PTHR43654:SF1">
    <property type="entry name" value="ISOPENTENYL PHOSPHATE KINASE"/>
    <property type="match status" value="1"/>
</dbReference>
<keyword evidence="3 8" id="KW-0641">Proline biosynthesis</keyword>
<dbReference type="InterPro" id="IPR041739">
    <property type="entry name" value="G5K_ProB"/>
</dbReference>
<feature type="binding site" evidence="8">
    <location>
        <position position="155"/>
    </location>
    <ligand>
        <name>substrate</name>
    </ligand>
</feature>
<evidence type="ECO:0000313" key="11">
    <source>
        <dbReference type="Proteomes" id="UP001500523"/>
    </source>
</evidence>
<dbReference type="CDD" id="cd04242">
    <property type="entry name" value="AAK_G5K_ProB"/>
    <property type="match status" value="1"/>
</dbReference>
<dbReference type="InterPro" id="IPR002478">
    <property type="entry name" value="PUA"/>
</dbReference>
<keyword evidence="1 8" id="KW-0963">Cytoplasm</keyword>
<feature type="binding site" evidence="8">
    <location>
        <position position="55"/>
    </location>
    <ligand>
        <name>substrate</name>
    </ligand>
</feature>
<evidence type="ECO:0000256" key="7">
    <source>
        <dbReference type="ARBA" id="ARBA00022840"/>
    </source>
</evidence>
<dbReference type="InterPro" id="IPR001057">
    <property type="entry name" value="Glu/AcGlu_kinase"/>
</dbReference>
<dbReference type="InterPro" id="IPR011529">
    <property type="entry name" value="Glu_5kinase"/>
</dbReference>
<protein>
    <recommendedName>
        <fullName evidence="8">Glutamate 5-kinase</fullName>
        <ecNumber evidence="8">2.7.2.11</ecNumber>
    </recommendedName>
    <alternativeName>
        <fullName evidence="8">Gamma-glutamyl kinase</fullName>
        <shortName evidence="8">GK</shortName>
    </alternativeName>
</protein>
<dbReference type="Proteomes" id="UP001500523">
    <property type="component" value="Unassembled WGS sequence"/>
</dbReference>
<evidence type="ECO:0000256" key="3">
    <source>
        <dbReference type="ARBA" id="ARBA00022650"/>
    </source>
</evidence>
<comment type="similarity">
    <text evidence="8">Belongs to the glutamate 5-kinase family.</text>
</comment>
<evidence type="ECO:0000256" key="6">
    <source>
        <dbReference type="ARBA" id="ARBA00022777"/>
    </source>
</evidence>
<dbReference type="SUPFAM" id="SSF53633">
    <property type="entry name" value="Carbamate kinase-like"/>
    <property type="match status" value="1"/>
</dbReference>
<gene>
    <name evidence="8 10" type="primary">proB</name>
    <name evidence="10" type="ORF">GCM10022268_11080</name>
</gene>
<comment type="catalytic activity">
    <reaction evidence="8">
        <text>L-glutamate + ATP = L-glutamyl 5-phosphate + ADP</text>
        <dbReference type="Rhea" id="RHEA:14877"/>
        <dbReference type="ChEBI" id="CHEBI:29985"/>
        <dbReference type="ChEBI" id="CHEBI:30616"/>
        <dbReference type="ChEBI" id="CHEBI:58274"/>
        <dbReference type="ChEBI" id="CHEBI:456216"/>
        <dbReference type="EC" id="2.7.2.11"/>
    </reaction>
</comment>
<evidence type="ECO:0000313" key="10">
    <source>
        <dbReference type="EMBL" id="GAA3703175.1"/>
    </source>
</evidence>
<dbReference type="Pfam" id="PF00696">
    <property type="entry name" value="AA_kinase"/>
    <property type="match status" value="1"/>
</dbReference>
<feature type="binding site" evidence="8">
    <location>
        <position position="143"/>
    </location>
    <ligand>
        <name>substrate</name>
    </ligand>
</feature>
<comment type="caution">
    <text evidence="10">The sequence shown here is derived from an EMBL/GenBank/DDBJ whole genome shotgun (WGS) entry which is preliminary data.</text>
</comment>
<dbReference type="NCBIfam" id="TIGR01027">
    <property type="entry name" value="proB"/>
    <property type="match status" value="1"/>
</dbReference>
<keyword evidence="6 8" id="KW-0418">Kinase</keyword>
<dbReference type="EMBL" id="BAABBF010000002">
    <property type="protein sequence ID" value="GAA3703175.1"/>
    <property type="molecule type" value="Genomic_DNA"/>
</dbReference>
<keyword evidence="4 8" id="KW-0808">Transferase</keyword>
<dbReference type="PRINTS" id="PR00474">
    <property type="entry name" value="GLU5KINASE"/>
</dbReference>
<name>A0ABP7DB38_9SPHN</name>
<evidence type="ECO:0000256" key="2">
    <source>
        <dbReference type="ARBA" id="ARBA00022605"/>
    </source>
</evidence>